<evidence type="ECO:0000259" key="6">
    <source>
        <dbReference type="Pfam" id="PF00593"/>
    </source>
</evidence>
<evidence type="ECO:0000256" key="2">
    <source>
        <dbReference type="ARBA" id="ARBA00023136"/>
    </source>
</evidence>
<dbReference type="GO" id="GO:0009279">
    <property type="term" value="C:cell outer membrane"/>
    <property type="evidence" value="ECO:0007669"/>
    <property type="project" value="UniProtKB-SubCell"/>
</dbReference>
<dbReference type="EMBL" id="CP020919">
    <property type="protein sequence ID" value="AWG24962.1"/>
    <property type="molecule type" value="Genomic_DNA"/>
</dbReference>
<dbReference type="Gene3D" id="2.60.40.1120">
    <property type="entry name" value="Carboxypeptidase-like, regulatory domain"/>
    <property type="match status" value="1"/>
</dbReference>
<gene>
    <name evidence="8" type="ORF">FK004_06820</name>
</gene>
<evidence type="ECO:0008006" key="10">
    <source>
        <dbReference type="Google" id="ProtNLM"/>
    </source>
</evidence>
<name>A0A2S1LMI8_9FLAO</name>
<evidence type="ECO:0000259" key="7">
    <source>
        <dbReference type="Pfam" id="PF07715"/>
    </source>
</evidence>
<dbReference type="KEGG" id="fki:FK004_06820"/>
<accession>A0A2S1LMI8</accession>
<keyword evidence="2 4" id="KW-0472">Membrane</keyword>
<proteinExistence type="inferred from homology"/>
<dbReference type="InterPro" id="IPR036942">
    <property type="entry name" value="Beta-barrel_TonB_sf"/>
</dbReference>
<sequence length="917" mass="101823">MKLKFLLIALFIATLGFAQNKATVSGVVTDKEMNNETLPFASITVKGTTIGTNTDENGKYNLEIKPGNYVLVFGFVGYKNVEVSVALKPNEKRMINQALGADSVLLEDVLIEATVNREKESALLAEQQKAVVMTQSIGAQELSRKGVSDAASAVTKVTGISKQEGSSGIFVRGLGDRYNSTLLNGLPLPSNEPVNKNIALDLFSTDVIQSVGINKTYTPDLYGDMGGANINIASKEHTGATKMDIEVGSGLNNKAFNTDFRIADNVKKSGFYTTKTPTSVNEYQFQNKWVPGTEGKPVNINFGASGGTSFNVGENGKISAFATASYANGYRYKNGSQKVVGITNDNIIQDYYNVDKFEFGTKTTAMANVTYKINSNHKIKVNSVFVNSSKSTVSEYDFLDENARNSFTRQTLTEQNKLFVNQLLGDHKLSDRLSAEWGASYSIVNADMPDRITNNLIQGNDGNFIYNSASQTSNSRYYQFLKETEKAGKAVFNYKVLKGADESYKGKISVGYNGRSKSRDFEATQFNFRINGNDIAVTKNTIDNFLNPDNQSIENGILNTFNIGTARNKSLKPFTYNADLTVHSGFVNFEHNPTDKITYTIGVRAEKVLQEMEWETNISLPNVNFDDAKIDKFYILPAATMKYKLSDTQNLRLAASKSYTLPQFIEKAPFRYQDVTESMVGNPFLKPSDNYNFDIKWEMFPKNEELFSVTGFGKYISDPISKVRQNSALNDFTFINAGDYAYVVGAEFEVRKDLWSVDSPKGKRALSGGFNLTYMYSQQKLDSEKVNKDTNETISVNFNESKEALQGASPLLINADLSYRMENATFKPTVSIVANYFHDRIYSLGNYGAGNIVEKGYTVLNFISSAKIGDKLNISFNVKNLLDSKIERVQENKESDIKTYSYRAGLDFSLGLKYDIF</sequence>
<evidence type="ECO:0000256" key="5">
    <source>
        <dbReference type="SAM" id="SignalP"/>
    </source>
</evidence>
<dbReference type="PANTHER" id="PTHR40980:SF5">
    <property type="entry name" value="TONB-DEPENDENT RECEPTOR"/>
    <property type="match status" value="1"/>
</dbReference>
<evidence type="ECO:0000256" key="3">
    <source>
        <dbReference type="ARBA" id="ARBA00023237"/>
    </source>
</evidence>
<evidence type="ECO:0000256" key="1">
    <source>
        <dbReference type="ARBA" id="ARBA00004442"/>
    </source>
</evidence>
<evidence type="ECO:0000256" key="4">
    <source>
        <dbReference type="RuleBase" id="RU003357"/>
    </source>
</evidence>
<organism evidence="8 9">
    <name type="scientific">Flavobacterium kingsejongi</name>
    <dbReference type="NCBI Taxonomy" id="1678728"/>
    <lineage>
        <taxon>Bacteria</taxon>
        <taxon>Pseudomonadati</taxon>
        <taxon>Bacteroidota</taxon>
        <taxon>Flavobacteriia</taxon>
        <taxon>Flavobacteriales</taxon>
        <taxon>Flavobacteriaceae</taxon>
        <taxon>Flavobacterium</taxon>
    </lineage>
</organism>
<dbReference type="OrthoDB" id="9768470at2"/>
<dbReference type="Pfam" id="PF13715">
    <property type="entry name" value="CarbopepD_reg_2"/>
    <property type="match status" value="1"/>
</dbReference>
<reference evidence="8 9" key="1">
    <citation type="submission" date="2017-04" db="EMBL/GenBank/DDBJ databases">
        <title>Complete genome sequence of Flavobacterium kingsejong AJ004.</title>
        <authorList>
            <person name="Lee P.C."/>
        </authorList>
    </citation>
    <scope>NUCLEOTIDE SEQUENCE [LARGE SCALE GENOMIC DNA]</scope>
    <source>
        <strain evidence="8 9">AJ004</strain>
    </source>
</reference>
<evidence type="ECO:0000313" key="9">
    <source>
        <dbReference type="Proteomes" id="UP000244677"/>
    </source>
</evidence>
<protein>
    <recommendedName>
        <fullName evidence="10">TonB-dependent receptor</fullName>
    </recommendedName>
</protein>
<keyword evidence="3" id="KW-0998">Cell outer membrane</keyword>
<dbReference type="Pfam" id="PF00593">
    <property type="entry name" value="TonB_dep_Rec_b-barrel"/>
    <property type="match status" value="1"/>
</dbReference>
<dbReference type="Proteomes" id="UP000244677">
    <property type="component" value="Chromosome"/>
</dbReference>
<dbReference type="PANTHER" id="PTHR40980">
    <property type="entry name" value="PLUG DOMAIN-CONTAINING PROTEIN"/>
    <property type="match status" value="1"/>
</dbReference>
<feature type="chain" id="PRO_5015658838" description="TonB-dependent receptor" evidence="5">
    <location>
        <begin position="19"/>
        <end position="917"/>
    </location>
</feature>
<dbReference type="RefSeq" id="WP_108736583.1">
    <property type="nucleotide sequence ID" value="NZ_CP020919.1"/>
</dbReference>
<dbReference type="Gene3D" id="2.170.130.10">
    <property type="entry name" value="TonB-dependent receptor, plug domain"/>
    <property type="match status" value="1"/>
</dbReference>
<comment type="subcellular location">
    <subcellularLocation>
        <location evidence="1 4">Cell outer membrane</location>
    </subcellularLocation>
</comment>
<comment type="similarity">
    <text evidence="4">Belongs to the TonB-dependent receptor family.</text>
</comment>
<dbReference type="AlphaFoldDB" id="A0A2S1LMI8"/>
<dbReference type="InterPro" id="IPR000531">
    <property type="entry name" value="Beta-barrel_TonB"/>
</dbReference>
<dbReference type="Gene3D" id="2.40.170.20">
    <property type="entry name" value="TonB-dependent receptor, beta-barrel domain"/>
    <property type="match status" value="1"/>
</dbReference>
<dbReference type="InterPro" id="IPR008969">
    <property type="entry name" value="CarboxyPept-like_regulatory"/>
</dbReference>
<feature type="signal peptide" evidence="5">
    <location>
        <begin position="1"/>
        <end position="18"/>
    </location>
</feature>
<feature type="domain" description="TonB-dependent receptor-like beta-barrel" evidence="6">
    <location>
        <begin position="473"/>
        <end position="881"/>
    </location>
</feature>
<dbReference type="SUPFAM" id="SSF49464">
    <property type="entry name" value="Carboxypeptidase regulatory domain-like"/>
    <property type="match status" value="1"/>
</dbReference>
<evidence type="ECO:0000313" key="8">
    <source>
        <dbReference type="EMBL" id="AWG24962.1"/>
    </source>
</evidence>
<dbReference type="InterPro" id="IPR037066">
    <property type="entry name" value="Plug_dom_sf"/>
</dbReference>
<dbReference type="SUPFAM" id="SSF56935">
    <property type="entry name" value="Porins"/>
    <property type="match status" value="1"/>
</dbReference>
<keyword evidence="4" id="KW-0798">TonB box</keyword>
<feature type="domain" description="TonB-dependent receptor plug" evidence="7">
    <location>
        <begin position="128"/>
        <end position="225"/>
    </location>
</feature>
<dbReference type="InterPro" id="IPR012910">
    <property type="entry name" value="Plug_dom"/>
</dbReference>
<dbReference type="Pfam" id="PF07715">
    <property type="entry name" value="Plug"/>
    <property type="match status" value="1"/>
</dbReference>
<keyword evidence="5" id="KW-0732">Signal</keyword>
<keyword evidence="9" id="KW-1185">Reference proteome</keyword>